<dbReference type="RefSeq" id="XP_056771555.1">
    <property type="nucleotide sequence ID" value="XM_056903788.1"/>
</dbReference>
<protein>
    <submittedName>
        <fullName evidence="1">Uncharacterized protein</fullName>
    </submittedName>
</protein>
<reference evidence="1" key="1">
    <citation type="submission" date="2022-12" db="EMBL/GenBank/DDBJ databases">
        <authorList>
            <person name="Petersen C."/>
        </authorList>
    </citation>
    <scope>NUCLEOTIDE SEQUENCE</scope>
    <source>
        <strain evidence="1">IBT 16125</strain>
    </source>
</reference>
<evidence type="ECO:0000313" key="1">
    <source>
        <dbReference type="EMBL" id="KAJ5464708.1"/>
    </source>
</evidence>
<sequence length="314" mass="35896">MRALQDALFRRAQQPPAVFVPDGTIQLLPEGCEIRLDTDSQVPFGGQVLQLQPFERELPQWNPLQMPTRLVGKVKASFTAAQYRNPGRRVEQFACPQQTSSQSQAAESAPVIFLVVDPPTPTAGRDVFLHPKAIAPFYYLVTEDIVIDIDDVELTEDANEEIKRLEILATLLENWDTALSLQFSTFALQARNWRRERREWELEAVQTIFLSGNLDMLAPTFGISDLVNTRQFVDMENELDQLGDVEPWEKVWNEEACAAAQVHNHHVKHTMYKVKRILFDLIPASERHLERNRDLVLEMGVYARFLAKLAREGC</sequence>
<dbReference type="AlphaFoldDB" id="A0AAD6CGG9"/>
<dbReference type="Proteomes" id="UP001213681">
    <property type="component" value="Unassembled WGS sequence"/>
</dbReference>
<proteinExistence type="predicted"/>
<dbReference type="EMBL" id="JAPVEA010000001">
    <property type="protein sequence ID" value="KAJ5464708.1"/>
    <property type="molecule type" value="Genomic_DNA"/>
</dbReference>
<dbReference type="GeneID" id="81594031"/>
<evidence type="ECO:0000313" key="2">
    <source>
        <dbReference type="Proteomes" id="UP001213681"/>
    </source>
</evidence>
<reference evidence="1" key="2">
    <citation type="journal article" date="2023" name="IMA Fungus">
        <title>Comparative genomic study of the Penicillium genus elucidates a diverse pangenome and 15 lateral gene transfer events.</title>
        <authorList>
            <person name="Petersen C."/>
            <person name="Sorensen T."/>
            <person name="Nielsen M.R."/>
            <person name="Sondergaard T.E."/>
            <person name="Sorensen J.L."/>
            <person name="Fitzpatrick D.A."/>
            <person name="Frisvad J.C."/>
            <person name="Nielsen K.L."/>
        </authorList>
    </citation>
    <scope>NUCLEOTIDE SEQUENCE</scope>
    <source>
        <strain evidence="1">IBT 16125</strain>
    </source>
</reference>
<keyword evidence="2" id="KW-1185">Reference proteome</keyword>
<organism evidence="1 2">
    <name type="scientific">Penicillium daleae</name>
    <dbReference type="NCBI Taxonomy" id="63821"/>
    <lineage>
        <taxon>Eukaryota</taxon>
        <taxon>Fungi</taxon>
        <taxon>Dikarya</taxon>
        <taxon>Ascomycota</taxon>
        <taxon>Pezizomycotina</taxon>
        <taxon>Eurotiomycetes</taxon>
        <taxon>Eurotiomycetidae</taxon>
        <taxon>Eurotiales</taxon>
        <taxon>Aspergillaceae</taxon>
        <taxon>Penicillium</taxon>
    </lineage>
</organism>
<accession>A0AAD6CGG9</accession>
<name>A0AAD6CGG9_9EURO</name>
<gene>
    <name evidence="1" type="ORF">N7458_000394</name>
</gene>
<comment type="caution">
    <text evidence="1">The sequence shown here is derived from an EMBL/GenBank/DDBJ whole genome shotgun (WGS) entry which is preliminary data.</text>
</comment>